<comment type="caution">
    <text evidence="2">The sequence shown here is derived from an EMBL/GenBank/DDBJ whole genome shotgun (WGS) entry which is preliminary data.</text>
</comment>
<dbReference type="EC" id="1.-.-.-" evidence="2"/>
<dbReference type="Pfam" id="PF01593">
    <property type="entry name" value="Amino_oxidase"/>
    <property type="match status" value="1"/>
</dbReference>
<feature type="domain" description="Amine oxidase" evidence="1">
    <location>
        <begin position="9"/>
        <end position="403"/>
    </location>
</feature>
<organism evidence="2 3">
    <name type="scientific">Flectobacillus roseus</name>
    <dbReference type="NCBI Taxonomy" id="502259"/>
    <lineage>
        <taxon>Bacteria</taxon>
        <taxon>Pseudomonadati</taxon>
        <taxon>Bacteroidota</taxon>
        <taxon>Cytophagia</taxon>
        <taxon>Cytophagales</taxon>
        <taxon>Flectobacillaceae</taxon>
        <taxon>Flectobacillus</taxon>
    </lineage>
</organism>
<dbReference type="Gene3D" id="3.90.660.20">
    <property type="entry name" value="Protoporphyrinogen oxidase, mitochondrial, domain 2"/>
    <property type="match status" value="1"/>
</dbReference>
<evidence type="ECO:0000313" key="3">
    <source>
        <dbReference type="Proteomes" id="UP001236507"/>
    </source>
</evidence>
<dbReference type="InterPro" id="IPR036188">
    <property type="entry name" value="FAD/NAD-bd_sf"/>
</dbReference>
<dbReference type="InterPro" id="IPR002937">
    <property type="entry name" value="Amino_oxidase"/>
</dbReference>
<dbReference type="Proteomes" id="UP001236507">
    <property type="component" value="Unassembled WGS sequence"/>
</dbReference>
<dbReference type="GO" id="GO:0016491">
    <property type="term" value="F:oxidoreductase activity"/>
    <property type="evidence" value="ECO:0007669"/>
    <property type="project" value="UniProtKB-KW"/>
</dbReference>
<keyword evidence="2" id="KW-0560">Oxidoreductase</keyword>
<evidence type="ECO:0000313" key="2">
    <source>
        <dbReference type="EMBL" id="MDI9858743.1"/>
    </source>
</evidence>
<dbReference type="Gene3D" id="3.50.50.60">
    <property type="entry name" value="FAD/NAD(P)-binding domain"/>
    <property type="match status" value="1"/>
</dbReference>
<evidence type="ECO:0000259" key="1">
    <source>
        <dbReference type="Pfam" id="PF01593"/>
    </source>
</evidence>
<gene>
    <name evidence="2" type="ORF">QM524_05965</name>
</gene>
<accession>A0ABT6Y599</accession>
<dbReference type="PANTHER" id="PTHR42841">
    <property type="entry name" value="AMINE OXIDASE"/>
    <property type="match status" value="1"/>
</dbReference>
<dbReference type="RefSeq" id="WP_283343876.1">
    <property type="nucleotide sequence ID" value="NZ_JASHIF010000004.1"/>
</dbReference>
<dbReference type="EMBL" id="JASHIF010000004">
    <property type="protein sequence ID" value="MDI9858743.1"/>
    <property type="molecule type" value="Genomic_DNA"/>
</dbReference>
<dbReference type="SUPFAM" id="SSF51905">
    <property type="entry name" value="FAD/NAD(P)-binding domain"/>
    <property type="match status" value="1"/>
</dbReference>
<proteinExistence type="predicted"/>
<reference evidence="2 3" key="1">
    <citation type="submission" date="2023-05" db="EMBL/GenBank/DDBJ databases">
        <title>Novel species of genus Flectobacillus isolated from stream in China.</title>
        <authorList>
            <person name="Lu H."/>
        </authorList>
    </citation>
    <scope>NUCLEOTIDE SEQUENCE [LARGE SCALE GENOMIC DNA]</scope>
    <source>
        <strain evidence="2 3">KCTC 42575</strain>
    </source>
</reference>
<keyword evidence="3" id="KW-1185">Reference proteome</keyword>
<name>A0ABT6Y599_9BACT</name>
<protein>
    <submittedName>
        <fullName evidence="2">NAD(P)/FAD-dependent oxidoreductase</fullName>
        <ecNumber evidence="2">1.-.-.-</ecNumber>
    </submittedName>
</protein>
<sequence length="406" mass="44826">MVLIIGAGIAGLSCASYLHSKGIETRILEASDDIGGRVRTDTENGFLLDRGFQILLTSYPEAQQLLNFEALDLKEFKSGALIKTEQGFSTLANPFKEPSELLSSLFSSVGTFADKLRVARLSWEAQGLDEEIMERPTESTLAFLQAYGFSEKFISDFFKPFFGGVFLENELKTSASFFKYIFGKFYDGEATIPANGMQQIAKQIASKLPANTIRLNTKVSKIQGNTVVLSDGENIVANQIVIATDSYQAAQLLGQPLPTQFNSTICSYFEAPKSPLDKPMLALNPNRKGLIHNLCVPSDIAPHYAPEGKALVSVSTQNAPSLSDESWEKQLRIELKDWFGAEVDSWKFLKKYEIKESLNSFPAGSVLNPQFKIAENLYQCGDWTSYPSLNAAMMSGRKVAELIANR</sequence>
<dbReference type="Gene3D" id="1.10.3110.10">
    <property type="entry name" value="protoporphyrinogen ix oxidase, domain 3"/>
    <property type="match status" value="1"/>
</dbReference>